<name>A0A7K1FRV4_9ACTN</name>
<dbReference type="PANTHER" id="PTHR43099:SF6">
    <property type="entry name" value="UPF0053 PROTEIN RV1842C"/>
    <property type="match status" value="1"/>
</dbReference>
<dbReference type="PANTHER" id="PTHR43099">
    <property type="entry name" value="UPF0053 PROTEIN YRKA"/>
    <property type="match status" value="1"/>
</dbReference>
<evidence type="ECO:0000256" key="11">
    <source>
        <dbReference type="SAM" id="Phobius"/>
    </source>
</evidence>
<evidence type="ECO:0000256" key="8">
    <source>
        <dbReference type="ARBA" id="ARBA00023136"/>
    </source>
</evidence>
<dbReference type="InterPro" id="IPR051676">
    <property type="entry name" value="UPF0053_domain"/>
</dbReference>
<keyword evidence="15" id="KW-1185">Reference proteome</keyword>
<dbReference type="Pfam" id="PF03471">
    <property type="entry name" value="CorC_HlyC"/>
    <property type="match status" value="1"/>
</dbReference>
<dbReference type="Proteomes" id="UP000460221">
    <property type="component" value="Unassembled WGS sequence"/>
</dbReference>
<keyword evidence="5" id="KW-0677">Repeat</keyword>
<evidence type="ECO:0000313" key="15">
    <source>
        <dbReference type="Proteomes" id="UP000460221"/>
    </source>
</evidence>
<gene>
    <name evidence="14" type="ORF">GIS00_22975</name>
</gene>
<dbReference type="PROSITE" id="PS51846">
    <property type="entry name" value="CNNM"/>
    <property type="match status" value="1"/>
</dbReference>
<protein>
    <submittedName>
        <fullName evidence="14">DUF21 domain-containing protein</fullName>
    </submittedName>
</protein>
<dbReference type="InterPro" id="IPR005170">
    <property type="entry name" value="Transptr-assoc_dom"/>
</dbReference>
<dbReference type="Gene3D" id="3.10.580.10">
    <property type="entry name" value="CBS-domain"/>
    <property type="match status" value="1"/>
</dbReference>
<evidence type="ECO:0000259" key="12">
    <source>
        <dbReference type="PROSITE" id="PS51371"/>
    </source>
</evidence>
<evidence type="ECO:0000256" key="3">
    <source>
        <dbReference type="ARBA" id="ARBA00022475"/>
    </source>
</evidence>
<evidence type="ECO:0000256" key="6">
    <source>
        <dbReference type="ARBA" id="ARBA00022989"/>
    </source>
</evidence>
<dbReference type="FunFam" id="3.10.580.10:FF:000002">
    <property type="entry name" value="Magnesium/cobalt efflux protein CorC"/>
    <property type="match status" value="1"/>
</dbReference>
<comment type="subcellular location">
    <subcellularLocation>
        <location evidence="1">Cell membrane</location>
        <topology evidence="1">Multi-pass membrane protein</topology>
    </subcellularLocation>
</comment>
<keyword evidence="8 10" id="KW-0472">Membrane</keyword>
<evidence type="ECO:0000256" key="10">
    <source>
        <dbReference type="PROSITE-ProRule" id="PRU01193"/>
    </source>
</evidence>
<dbReference type="InterPro" id="IPR002550">
    <property type="entry name" value="CNNM"/>
</dbReference>
<evidence type="ECO:0000256" key="4">
    <source>
        <dbReference type="ARBA" id="ARBA00022692"/>
    </source>
</evidence>
<dbReference type="SUPFAM" id="SSF56176">
    <property type="entry name" value="FAD-binding/transporter-associated domain-like"/>
    <property type="match status" value="1"/>
</dbReference>
<evidence type="ECO:0000256" key="2">
    <source>
        <dbReference type="ARBA" id="ARBA00006337"/>
    </source>
</evidence>
<dbReference type="CDD" id="cd04590">
    <property type="entry name" value="CBS_pair_CorC_HlyC_assoc"/>
    <property type="match status" value="1"/>
</dbReference>
<comment type="similarity">
    <text evidence="2">Belongs to the UPF0053 family.</text>
</comment>
<dbReference type="GO" id="GO:0050660">
    <property type="term" value="F:flavin adenine dinucleotide binding"/>
    <property type="evidence" value="ECO:0007669"/>
    <property type="project" value="InterPro"/>
</dbReference>
<evidence type="ECO:0000259" key="13">
    <source>
        <dbReference type="PROSITE" id="PS51846"/>
    </source>
</evidence>
<dbReference type="AlphaFoldDB" id="A0A7K1FRV4"/>
<dbReference type="Gene3D" id="3.30.465.10">
    <property type="match status" value="1"/>
</dbReference>
<dbReference type="Pfam" id="PF01595">
    <property type="entry name" value="CNNM"/>
    <property type="match status" value="1"/>
</dbReference>
<evidence type="ECO:0000313" key="14">
    <source>
        <dbReference type="EMBL" id="MTD16800.1"/>
    </source>
</evidence>
<feature type="domain" description="CBS" evidence="12">
    <location>
        <begin position="287"/>
        <end position="344"/>
    </location>
</feature>
<dbReference type="EMBL" id="WLYK01000011">
    <property type="protein sequence ID" value="MTD16800.1"/>
    <property type="molecule type" value="Genomic_DNA"/>
</dbReference>
<organism evidence="14 15">
    <name type="scientific">Nakamurella alba</name>
    <dbReference type="NCBI Taxonomy" id="2665158"/>
    <lineage>
        <taxon>Bacteria</taxon>
        <taxon>Bacillati</taxon>
        <taxon>Actinomycetota</taxon>
        <taxon>Actinomycetes</taxon>
        <taxon>Nakamurellales</taxon>
        <taxon>Nakamurellaceae</taxon>
        <taxon>Nakamurella</taxon>
    </lineage>
</organism>
<dbReference type="InterPro" id="IPR036318">
    <property type="entry name" value="FAD-bd_PCMH-like_sf"/>
</dbReference>
<evidence type="ECO:0000256" key="5">
    <source>
        <dbReference type="ARBA" id="ARBA00022737"/>
    </source>
</evidence>
<dbReference type="InterPro" id="IPR000644">
    <property type="entry name" value="CBS_dom"/>
</dbReference>
<proteinExistence type="inferred from homology"/>
<feature type="transmembrane region" description="Helical" evidence="11">
    <location>
        <begin position="6"/>
        <end position="31"/>
    </location>
</feature>
<comment type="caution">
    <text evidence="14">The sequence shown here is derived from an EMBL/GenBank/DDBJ whole genome shotgun (WGS) entry which is preliminary data.</text>
</comment>
<dbReference type="Pfam" id="PF00571">
    <property type="entry name" value="CBS"/>
    <property type="match status" value="1"/>
</dbReference>
<accession>A0A7K1FRV4</accession>
<dbReference type="InterPro" id="IPR016169">
    <property type="entry name" value="FAD-bd_PCMH_sub2"/>
</dbReference>
<dbReference type="SMART" id="SM01091">
    <property type="entry name" value="CorC_HlyC"/>
    <property type="match status" value="1"/>
</dbReference>
<evidence type="ECO:0000256" key="9">
    <source>
        <dbReference type="PROSITE-ProRule" id="PRU00703"/>
    </source>
</evidence>
<feature type="domain" description="CNNM transmembrane" evidence="13">
    <location>
        <begin position="1"/>
        <end position="203"/>
    </location>
</feature>
<keyword evidence="6 10" id="KW-1133">Transmembrane helix</keyword>
<reference evidence="14 15" key="1">
    <citation type="submission" date="2019-11" db="EMBL/GenBank/DDBJ databases">
        <authorList>
            <person name="Jiang L.-Q."/>
        </authorList>
    </citation>
    <scope>NUCLEOTIDE SEQUENCE [LARGE SCALE GENOMIC DNA]</scope>
    <source>
        <strain evidence="14 15">YIM 132087</strain>
    </source>
</reference>
<dbReference type="PROSITE" id="PS51371">
    <property type="entry name" value="CBS"/>
    <property type="match status" value="1"/>
</dbReference>
<feature type="transmembrane region" description="Helical" evidence="11">
    <location>
        <begin position="99"/>
        <end position="120"/>
    </location>
</feature>
<dbReference type="InterPro" id="IPR046342">
    <property type="entry name" value="CBS_dom_sf"/>
</dbReference>
<evidence type="ECO:0000256" key="1">
    <source>
        <dbReference type="ARBA" id="ARBA00004651"/>
    </source>
</evidence>
<dbReference type="GO" id="GO:0005886">
    <property type="term" value="C:plasma membrane"/>
    <property type="evidence" value="ECO:0007669"/>
    <property type="project" value="UniProtKB-SubCell"/>
</dbReference>
<evidence type="ECO:0000256" key="7">
    <source>
        <dbReference type="ARBA" id="ARBA00023122"/>
    </source>
</evidence>
<keyword evidence="3" id="KW-1003">Cell membrane</keyword>
<dbReference type="SUPFAM" id="SSF54631">
    <property type="entry name" value="CBS-domain pair"/>
    <property type="match status" value="1"/>
</dbReference>
<keyword evidence="4 10" id="KW-0812">Transmembrane</keyword>
<keyword evidence="7 9" id="KW-0129">CBS domain</keyword>
<dbReference type="InterPro" id="IPR044751">
    <property type="entry name" value="Ion_transp-like_CBS"/>
</dbReference>
<sequence>MITELILLVVGLVLIAGTYVFVAAEFSLVTVDRATVTRDAAAGDRRSQSLLAGLRTLSTQLSAAQVGITVTTLALGFVMEPSLASLISPLLTGLGISETAADSISVLIALIVATVLSMVFGELVPKNIAISAPLATAKAVVRPNRAAAVLFKPLIWALNGTANGVLRLFGIEPQEELRSARSPEELESLVRRSAAQGTLDQPSANLLARSISFANRTADDVLTPRPQVRFVRAADSAEAVITASVETGHSRFPVSGEDSDDVVGLVHLKRAVAIPPDERAGVRIEQLMTEVLVVPETQRLEDLLEELRSQGLQMAVVADEYGGTAGILTLEDVVEELVGEIVDEHDPRTRIGDLLPDGTWALPGTLRPDEVAEVTGVRLPEDGNYETVAGLLIDELGRIPSPGDSVAVMATVESVAQLGVAPGHPEDGPVPADPDEDLPRAAMVRLTVLQMDRRRVDTVLLSAVGVLDEADWPEESR</sequence>